<dbReference type="EMBL" id="JBHFFA010000001">
    <property type="protein sequence ID" value="KAL2650049.1"/>
    <property type="molecule type" value="Genomic_DNA"/>
</dbReference>
<dbReference type="AlphaFoldDB" id="A0ABD1ZII5"/>
<sequence length="227" mass="26167">MGNFTTGRFNDYPLQPSNARWGILLRADSNTTHFNLATQMLWQTEKPSEMIAKLNKETNMRTTEGGRADRKRSAGFYNNTNTMGRFKDQGTISSVHFNLASQMLFQTEKRCETNAKLNKEMNTRMTEGGHADRKKKCRHRIRRRTLEKSSHCRTPSVNPRVLAPFRQAAAIEGACPPSLMRQASNQKLMIDQQREREESNRPDKASDENDFQNQKKQEHEDEQSGTE</sequence>
<keyword evidence="3" id="KW-1185">Reference proteome</keyword>
<feature type="compositionally biased region" description="Basic and acidic residues" evidence="1">
    <location>
        <begin position="61"/>
        <end position="72"/>
    </location>
</feature>
<gene>
    <name evidence="2" type="ORF">R1flu_018177</name>
</gene>
<protein>
    <submittedName>
        <fullName evidence="2">Uncharacterized protein</fullName>
    </submittedName>
</protein>
<evidence type="ECO:0000256" key="1">
    <source>
        <dbReference type="SAM" id="MobiDB-lite"/>
    </source>
</evidence>
<organism evidence="2 3">
    <name type="scientific">Riccia fluitans</name>
    <dbReference type="NCBI Taxonomy" id="41844"/>
    <lineage>
        <taxon>Eukaryota</taxon>
        <taxon>Viridiplantae</taxon>
        <taxon>Streptophyta</taxon>
        <taxon>Embryophyta</taxon>
        <taxon>Marchantiophyta</taxon>
        <taxon>Marchantiopsida</taxon>
        <taxon>Marchantiidae</taxon>
        <taxon>Marchantiales</taxon>
        <taxon>Ricciaceae</taxon>
        <taxon>Riccia</taxon>
    </lineage>
</organism>
<evidence type="ECO:0000313" key="2">
    <source>
        <dbReference type="EMBL" id="KAL2650049.1"/>
    </source>
</evidence>
<accession>A0ABD1ZII5</accession>
<evidence type="ECO:0000313" key="3">
    <source>
        <dbReference type="Proteomes" id="UP001605036"/>
    </source>
</evidence>
<proteinExistence type="predicted"/>
<feature type="region of interest" description="Disordered" evidence="1">
    <location>
        <begin position="61"/>
        <end position="81"/>
    </location>
</feature>
<feature type="region of interest" description="Disordered" evidence="1">
    <location>
        <begin position="176"/>
        <end position="227"/>
    </location>
</feature>
<comment type="caution">
    <text evidence="2">The sequence shown here is derived from an EMBL/GenBank/DDBJ whole genome shotgun (WGS) entry which is preliminary data.</text>
</comment>
<feature type="compositionally biased region" description="Basic and acidic residues" evidence="1">
    <location>
        <begin position="192"/>
        <end position="219"/>
    </location>
</feature>
<name>A0ABD1ZII5_9MARC</name>
<dbReference type="Proteomes" id="UP001605036">
    <property type="component" value="Unassembled WGS sequence"/>
</dbReference>
<reference evidence="2 3" key="1">
    <citation type="submission" date="2024-09" db="EMBL/GenBank/DDBJ databases">
        <title>Chromosome-scale assembly of Riccia fluitans.</title>
        <authorList>
            <person name="Paukszto L."/>
            <person name="Sawicki J."/>
            <person name="Karawczyk K."/>
            <person name="Piernik-Szablinska J."/>
            <person name="Szczecinska M."/>
            <person name="Mazdziarz M."/>
        </authorList>
    </citation>
    <scope>NUCLEOTIDE SEQUENCE [LARGE SCALE GENOMIC DNA]</scope>
    <source>
        <strain evidence="2">Rf_01</strain>
        <tissue evidence="2">Aerial parts of the thallus</tissue>
    </source>
</reference>